<dbReference type="RefSeq" id="WP_195893542.1">
    <property type="nucleotide sequence ID" value="NZ_JADOGI010000003.1"/>
</dbReference>
<feature type="coiled-coil region" evidence="1">
    <location>
        <begin position="195"/>
        <end position="262"/>
    </location>
</feature>
<reference evidence="2" key="1">
    <citation type="submission" date="2020-11" db="EMBL/GenBank/DDBJ databases">
        <title>Whole-genome analyses of Nonomuraea sp. K274.</title>
        <authorList>
            <person name="Veyisoglu A."/>
        </authorList>
    </citation>
    <scope>NUCLEOTIDE SEQUENCE</scope>
    <source>
        <strain evidence="2">K274</strain>
    </source>
</reference>
<sequence>MSDSLILRSDETADVVDSTNEVRDHVVRTLAGYIELSATMREFEDAFSTQVLHKAHRLHELIEERRRLEGECERIRKTIERGGYSRAEELENDVRAVLAPPGDEDEAGGGPPIADRPPADLDDDLDAAMKEGIVRAFKHVVLPRVHADTSDTPYSIFEVAYSAYKSQDYVIMEAFVIQYRGAVGPSGKSGVLLTRAQLVSRLAEYRAAAQRLDARYQALRRNTTEEELRAPEQTLLRMRGQNEKFRQAILAENERLRELRLRLQALAEGTVR</sequence>
<keyword evidence="3" id="KW-1185">Reference proteome</keyword>
<evidence type="ECO:0000313" key="2">
    <source>
        <dbReference type="EMBL" id="MBF8184554.1"/>
    </source>
</evidence>
<proteinExistence type="predicted"/>
<evidence type="ECO:0000313" key="3">
    <source>
        <dbReference type="Proteomes" id="UP000605361"/>
    </source>
</evidence>
<gene>
    <name evidence="2" type="ORF">ITP53_02085</name>
</gene>
<evidence type="ECO:0000256" key="1">
    <source>
        <dbReference type="SAM" id="Coils"/>
    </source>
</evidence>
<comment type="caution">
    <text evidence="2">The sequence shown here is derived from an EMBL/GenBank/DDBJ whole genome shotgun (WGS) entry which is preliminary data.</text>
</comment>
<accession>A0A931A4C0</accession>
<dbReference type="Proteomes" id="UP000605361">
    <property type="component" value="Unassembled WGS sequence"/>
</dbReference>
<dbReference type="EMBL" id="JADOGI010000003">
    <property type="protein sequence ID" value="MBF8184554.1"/>
    <property type="molecule type" value="Genomic_DNA"/>
</dbReference>
<keyword evidence="1" id="KW-0175">Coiled coil</keyword>
<organism evidence="2 3">
    <name type="scientific">Nonomuraea cypriaca</name>
    <dbReference type="NCBI Taxonomy" id="1187855"/>
    <lineage>
        <taxon>Bacteria</taxon>
        <taxon>Bacillati</taxon>
        <taxon>Actinomycetota</taxon>
        <taxon>Actinomycetes</taxon>
        <taxon>Streptosporangiales</taxon>
        <taxon>Streptosporangiaceae</taxon>
        <taxon>Nonomuraea</taxon>
    </lineage>
</organism>
<dbReference type="AlphaFoldDB" id="A0A931A4C0"/>
<name>A0A931A4C0_9ACTN</name>
<protein>
    <submittedName>
        <fullName evidence="2">Uncharacterized protein</fullName>
    </submittedName>
</protein>